<feature type="compositionally biased region" description="Acidic residues" evidence="4">
    <location>
        <begin position="169"/>
        <end position="185"/>
    </location>
</feature>
<keyword evidence="6" id="KW-0687">Ribonucleoprotein</keyword>
<dbReference type="PANTHER" id="PTHR44267">
    <property type="entry name" value="WD REPEAT-CONTAINING PROTEIN 43"/>
    <property type="match status" value="1"/>
</dbReference>
<dbReference type="GO" id="GO:0005634">
    <property type="term" value="C:nucleus"/>
    <property type="evidence" value="ECO:0007669"/>
    <property type="project" value="UniProtKB-SubCell"/>
</dbReference>
<proteinExistence type="inferred from homology"/>
<evidence type="ECO:0000256" key="1">
    <source>
        <dbReference type="ARBA" id="ARBA00004123"/>
    </source>
</evidence>
<dbReference type="InterPro" id="IPR007148">
    <property type="entry name" value="SSU_processome_Utp12"/>
</dbReference>
<dbReference type="AlphaFoldDB" id="B6K2N2"/>
<organism evidence="6 8">
    <name type="scientific">Schizosaccharomyces japonicus (strain yFS275 / FY16936)</name>
    <name type="common">Fission yeast</name>
    <dbReference type="NCBI Taxonomy" id="402676"/>
    <lineage>
        <taxon>Eukaryota</taxon>
        <taxon>Fungi</taxon>
        <taxon>Dikarya</taxon>
        <taxon>Ascomycota</taxon>
        <taxon>Taphrinomycotina</taxon>
        <taxon>Schizosaccharomycetes</taxon>
        <taxon>Schizosaccharomycetales</taxon>
        <taxon>Schizosaccharomycetaceae</taxon>
        <taxon>Schizosaccharomyces</taxon>
    </lineage>
</organism>
<dbReference type="Pfam" id="PF04003">
    <property type="entry name" value="Utp12"/>
    <property type="match status" value="1"/>
</dbReference>
<protein>
    <submittedName>
        <fullName evidence="6">Ribonucleoprotein complex</fullName>
    </submittedName>
</protein>
<dbReference type="eggNOG" id="KOG4547">
    <property type="taxonomic scope" value="Eukaryota"/>
</dbReference>
<evidence type="ECO:0000313" key="8">
    <source>
        <dbReference type="Proteomes" id="UP000001744"/>
    </source>
</evidence>
<comment type="similarity">
    <text evidence="3">Belongs to the UTP5 family.</text>
</comment>
<comment type="subcellular location">
    <subcellularLocation>
        <location evidence="1">Nucleus</location>
    </subcellularLocation>
</comment>
<feature type="domain" description="Small-subunit processome Utp12" evidence="5">
    <location>
        <begin position="17"/>
        <end position="115"/>
    </location>
</feature>
<dbReference type="GeneID" id="7049250"/>
<reference evidence="6 8" key="1">
    <citation type="journal article" date="2011" name="Science">
        <title>Comparative functional genomics of the fission yeasts.</title>
        <authorList>
            <person name="Rhind N."/>
            <person name="Chen Z."/>
            <person name="Yassour M."/>
            <person name="Thompson D.A."/>
            <person name="Haas B.J."/>
            <person name="Habib N."/>
            <person name="Wapinski I."/>
            <person name="Roy S."/>
            <person name="Lin M.F."/>
            <person name="Heiman D.I."/>
            <person name="Young S.K."/>
            <person name="Furuya K."/>
            <person name="Guo Y."/>
            <person name="Pidoux A."/>
            <person name="Chen H.M."/>
            <person name="Robbertse B."/>
            <person name="Goldberg J.M."/>
            <person name="Aoki K."/>
            <person name="Bayne E.H."/>
            <person name="Berlin A.M."/>
            <person name="Desjardins C.A."/>
            <person name="Dobbs E."/>
            <person name="Dukaj L."/>
            <person name="Fan L."/>
            <person name="FitzGerald M.G."/>
            <person name="French C."/>
            <person name="Gujja S."/>
            <person name="Hansen K."/>
            <person name="Keifenheim D."/>
            <person name="Levin J.Z."/>
            <person name="Mosher R.A."/>
            <person name="Mueller C.A."/>
            <person name="Pfiffner J."/>
            <person name="Priest M."/>
            <person name="Russ C."/>
            <person name="Smialowska A."/>
            <person name="Swoboda P."/>
            <person name="Sykes S.M."/>
            <person name="Vaughn M."/>
            <person name="Vengrova S."/>
            <person name="Yoder R."/>
            <person name="Zeng Q."/>
            <person name="Allshire R."/>
            <person name="Baulcombe D."/>
            <person name="Birren B.W."/>
            <person name="Brown W."/>
            <person name="Ekwall K."/>
            <person name="Kellis M."/>
            <person name="Leatherwood J."/>
            <person name="Levin H."/>
            <person name="Margalit H."/>
            <person name="Martienssen R."/>
            <person name="Nieduszynski C.A."/>
            <person name="Spatafora J.W."/>
            <person name="Friedman N."/>
            <person name="Dalgaard J.Z."/>
            <person name="Baumann P."/>
            <person name="Niki H."/>
            <person name="Regev A."/>
            <person name="Nusbaum C."/>
        </authorList>
    </citation>
    <scope>NUCLEOTIDE SEQUENCE [LARGE SCALE GENOMIC DNA]</scope>
    <source>
        <strain evidence="8">yFS275 / FY16936</strain>
    </source>
</reference>
<dbReference type="JaponicusDB" id="SJAG_02499">
    <property type="gene designation" value="utp502"/>
</dbReference>
<dbReference type="OMA" id="HWIIVTH"/>
<dbReference type="RefSeq" id="XP_002173706.1">
    <property type="nucleotide sequence ID" value="XM_002173670.1"/>
</dbReference>
<evidence type="ECO:0000256" key="2">
    <source>
        <dbReference type="ARBA" id="ARBA00023242"/>
    </source>
</evidence>
<gene>
    <name evidence="7" type="primary">utp502</name>
    <name evidence="6" type="ORF">SJAG_02499</name>
</gene>
<sequence>MLTKNIVEGAKDAVDVDKLLQSCLETDDVKTISTSVRNMDGSVAAELLLKMIPLLSTRKYTSLPLWMHWMIVTHGGYLTTVTEVQEPLVKLREQLLLCLKNVSYITTLRGRLDMTLGQAKLRRQSFSELSNQDEDDDLDSEEDLSSNDEDSQEEYEIQVVDESLGDANSADEDEDDEDEADEELAADSVTDKSSTSNQESTEQGSPESQQNDDEDEEENGASSSEDDLDDTLPDGQFFKPQTNSYVSIESPRKKVAKAVN</sequence>
<accession>B6K2N2</accession>
<dbReference type="GO" id="GO:1990904">
    <property type="term" value="C:ribonucleoprotein complex"/>
    <property type="evidence" value="ECO:0007669"/>
    <property type="project" value="UniProtKB-KW"/>
</dbReference>
<evidence type="ECO:0000256" key="4">
    <source>
        <dbReference type="SAM" id="MobiDB-lite"/>
    </source>
</evidence>
<dbReference type="Proteomes" id="UP000001744">
    <property type="component" value="Unassembled WGS sequence"/>
</dbReference>
<dbReference type="HOGENOM" id="CLU_1156959_0_0_1"/>
<dbReference type="VEuPathDB" id="FungiDB:SJAG_02499"/>
<evidence type="ECO:0000313" key="6">
    <source>
        <dbReference type="EMBL" id="EEB07413.1"/>
    </source>
</evidence>
<feature type="region of interest" description="Disordered" evidence="4">
    <location>
        <begin position="126"/>
        <end position="260"/>
    </location>
</feature>
<evidence type="ECO:0000259" key="5">
    <source>
        <dbReference type="Pfam" id="PF04003"/>
    </source>
</evidence>
<dbReference type="STRING" id="402676.B6K2N2"/>
<evidence type="ECO:0000313" key="7">
    <source>
        <dbReference type="JaponicusDB" id="SJAG_02499"/>
    </source>
</evidence>
<dbReference type="EMBL" id="KE651166">
    <property type="protein sequence ID" value="EEB07413.1"/>
    <property type="molecule type" value="Genomic_DNA"/>
</dbReference>
<feature type="compositionally biased region" description="Acidic residues" evidence="4">
    <location>
        <begin position="210"/>
        <end position="232"/>
    </location>
</feature>
<name>B6K2N2_SCHJY</name>
<keyword evidence="8" id="KW-1185">Reference proteome</keyword>
<dbReference type="InterPro" id="IPR052414">
    <property type="entry name" value="U3_snoRNA-assoc_WDR"/>
</dbReference>
<dbReference type="OrthoDB" id="5400831at2759"/>
<feature type="compositionally biased region" description="Polar residues" evidence="4">
    <location>
        <begin position="191"/>
        <end position="204"/>
    </location>
</feature>
<evidence type="ECO:0000256" key="3">
    <source>
        <dbReference type="ARBA" id="ARBA00038335"/>
    </source>
</evidence>
<dbReference type="PANTHER" id="PTHR44267:SF1">
    <property type="entry name" value="WD REPEAT-CONTAINING PROTEIN 43"/>
    <property type="match status" value="1"/>
</dbReference>
<feature type="compositionally biased region" description="Acidic residues" evidence="4">
    <location>
        <begin position="131"/>
        <end position="156"/>
    </location>
</feature>
<keyword evidence="2" id="KW-0539">Nucleus</keyword>